<dbReference type="AlphaFoldDB" id="A0A379TD36"/>
<evidence type="ECO:0000313" key="5">
    <source>
        <dbReference type="Proteomes" id="UP000254741"/>
    </source>
</evidence>
<reference evidence="4 5" key="1">
    <citation type="submission" date="2018-06" db="EMBL/GenBank/DDBJ databases">
        <authorList>
            <consortium name="Pathogen Informatics"/>
            <person name="Doyle S."/>
        </authorList>
    </citation>
    <scope>NUCLEOTIDE SEQUENCE [LARGE SCALE GENOMIC DNA]</scope>
    <source>
        <strain evidence="4 5">NCTC8297</strain>
    </source>
</reference>
<organism evidence="4 5">
    <name type="scientific">Salmonella enterica subsp. arizonae</name>
    <dbReference type="NCBI Taxonomy" id="59203"/>
    <lineage>
        <taxon>Bacteria</taxon>
        <taxon>Pseudomonadati</taxon>
        <taxon>Pseudomonadota</taxon>
        <taxon>Gammaproteobacteria</taxon>
        <taxon>Enterobacterales</taxon>
        <taxon>Enterobacteriaceae</taxon>
        <taxon>Salmonella</taxon>
    </lineage>
</organism>
<evidence type="ECO:0000256" key="2">
    <source>
        <dbReference type="ARBA" id="ARBA00050939"/>
    </source>
</evidence>
<dbReference type="Proteomes" id="UP000254741">
    <property type="component" value="Unassembled WGS sequence"/>
</dbReference>
<proteinExistence type="predicted"/>
<name>A0A379TD36_SALER</name>
<accession>A0A379TD36</accession>
<dbReference type="EMBL" id="UGXG01000002">
    <property type="protein sequence ID" value="SUG48518.1"/>
    <property type="molecule type" value="Genomic_DNA"/>
</dbReference>
<dbReference type="EC" id="4.1.2.48" evidence="3"/>
<sequence length="88" mass="9999">MARLQEDHDNAAWLAQQLREAGAEVMRHETNMLFVRVGEGQAAALGDYLRERNILINAAPIVRLVTHLDVSRQQLADVIAHWRAFLAR</sequence>
<keyword evidence="4" id="KW-0456">Lyase</keyword>
<evidence type="ECO:0000313" key="4">
    <source>
        <dbReference type="EMBL" id="SUG48518.1"/>
    </source>
</evidence>
<comment type="catalytic activity">
    <reaction evidence="1">
        <text>L-threonine = acetaldehyde + glycine</text>
        <dbReference type="Rhea" id="RHEA:19625"/>
        <dbReference type="ChEBI" id="CHEBI:15343"/>
        <dbReference type="ChEBI" id="CHEBI:57305"/>
        <dbReference type="ChEBI" id="CHEBI:57926"/>
        <dbReference type="EC" id="4.1.2.48"/>
    </reaction>
</comment>
<evidence type="ECO:0000256" key="1">
    <source>
        <dbReference type="ARBA" id="ARBA00050410"/>
    </source>
</evidence>
<evidence type="ECO:0000256" key="3">
    <source>
        <dbReference type="ARBA" id="ARBA00066573"/>
    </source>
</evidence>
<dbReference type="InterPro" id="IPR015424">
    <property type="entry name" value="PyrdxlP-dep_Trfase"/>
</dbReference>
<dbReference type="InterPro" id="IPR015422">
    <property type="entry name" value="PyrdxlP-dep_Trfase_small"/>
</dbReference>
<protein>
    <recommendedName>
        <fullName evidence="3">low-specificity L-threonine aldolase</fullName>
        <ecNumber evidence="3">4.1.2.48</ecNumber>
    </recommendedName>
</protein>
<dbReference type="Gene3D" id="3.90.1150.10">
    <property type="entry name" value="Aspartate Aminotransferase, domain 1"/>
    <property type="match status" value="1"/>
</dbReference>
<dbReference type="GO" id="GO:0008732">
    <property type="term" value="F:L-allo-threonine aldolase activity"/>
    <property type="evidence" value="ECO:0007669"/>
    <property type="project" value="RHEA"/>
</dbReference>
<dbReference type="SUPFAM" id="SSF53383">
    <property type="entry name" value="PLP-dependent transferases"/>
    <property type="match status" value="1"/>
</dbReference>
<dbReference type="FunFam" id="3.90.1150.10:FF:000044">
    <property type="entry name" value="Low-specificity L-threonine aldolase"/>
    <property type="match status" value="1"/>
</dbReference>
<comment type="catalytic activity">
    <reaction evidence="2">
        <text>L-allo-threonine = acetaldehyde + glycine</text>
        <dbReference type="Rhea" id="RHEA:26209"/>
        <dbReference type="ChEBI" id="CHEBI:15343"/>
        <dbReference type="ChEBI" id="CHEBI:57305"/>
        <dbReference type="ChEBI" id="CHEBI:58585"/>
        <dbReference type="EC" id="4.1.2.48"/>
    </reaction>
</comment>
<gene>
    <name evidence="4" type="primary">ybjU_2</name>
    <name evidence="4" type="ORF">NCTC8297_03821</name>
</gene>